<proteinExistence type="predicted"/>
<dbReference type="InterPro" id="IPR011006">
    <property type="entry name" value="CheY-like_superfamily"/>
</dbReference>
<dbReference type="InterPro" id="IPR001789">
    <property type="entry name" value="Sig_transdc_resp-reg_receiver"/>
</dbReference>
<dbReference type="RefSeq" id="WP_044182516.1">
    <property type="nucleotide sequence ID" value="NZ_JMCB01000002.1"/>
</dbReference>
<sequence>MKSHRVLIVEDDLEIRESLLEILEDQGYEAVGAENGLEALDRLRGPGPQPCLIFLDLMMPRMDGRAFRQEQLRTPELASIPVVVISAFRDLTPIAQEMKAVGLLEKPFQLQEFVSITRRHCPEVTASH</sequence>
<dbReference type="GO" id="GO:0000160">
    <property type="term" value="P:phosphorelay signal transduction system"/>
    <property type="evidence" value="ECO:0007669"/>
    <property type="project" value="InterPro"/>
</dbReference>
<dbReference type="AlphaFoldDB" id="A0A085WTN2"/>
<evidence type="ECO:0000313" key="4">
    <source>
        <dbReference type="EMBL" id="KFE71045.1"/>
    </source>
</evidence>
<comment type="caution">
    <text evidence="4">The sequence shown here is derived from an EMBL/GenBank/DDBJ whole genome shotgun (WGS) entry which is preliminary data.</text>
</comment>
<feature type="modified residue" description="4-aspartylphosphate" evidence="2">
    <location>
        <position position="56"/>
    </location>
</feature>
<organism evidence="4 5">
    <name type="scientific">Hyalangium minutum</name>
    <dbReference type="NCBI Taxonomy" id="394096"/>
    <lineage>
        <taxon>Bacteria</taxon>
        <taxon>Pseudomonadati</taxon>
        <taxon>Myxococcota</taxon>
        <taxon>Myxococcia</taxon>
        <taxon>Myxococcales</taxon>
        <taxon>Cystobacterineae</taxon>
        <taxon>Archangiaceae</taxon>
        <taxon>Hyalangium</taxon>
    </lineage>
</organism>
<keyword evidence="5" id="KW-1185">Reference proteome</keyword>
<dbReference type="Gene3D" id="3.40.50.2300">
    <property type="match status" value="1"/>
</dbReference>
<dbReference type="EMBL" id="JMCB01000002">
    <property type="protein sequence ID" value="KFE71045.1"/>
    <property type="molecule type" value="Genomic_DNA"/>
</dbReference>
<evidence type="ECO:0000313" key="5">
    <source>
        <dbReference type="Proteomes" id="UP000028725"/>
    </source>
</evidence>
<dbReference type="SUPFAM" id="SSF52172">
    <property type="entry name" value="CheY-like"/>
    <property type="match status" value="1"/>
</dbReference>
<gene>
    <name evidence="4" type="ORF">DB31_3175</name>
</gene>
<evidence type="ECO:0000259" key="3">
    <source>
        <dbReference type="PROSITE" id="PS50110"/>
    </source>
</evidence>
<dbReference type="STRING" id="394096.DB31_3175"/>
<evidence type="ECO:0000256" key="2">
    <source>
        <dbReference type="PROSITE-ProRule" id="PRU00169"/>
    </source>
</evidence>
<dbReference type="SMART" id="SM00448">
    <property type="entry name" value="REC"/>
    <property type="match status" value="1"/>
</dbReference>
<dbReference type="PANTHER" id="PTHR44591:SF3">
    <property type="entry name" value="RESPONSE REGULATORY DOMAIN-CONTAINING PROTEIN"/>
    <property type="match status" value="1"/>
</dbReference>
<dbReference type="PANTHER" id="PTHR44591">
    <property type="entry name" value="STRESS RESPONSE REGULATOR PROTEIN 1"/>
    <property type="match status" value="1"/>
</dbReference>
<feature type="domain" description="Response regulatory" evidence="3">
    <location>
        <begin position="5"/>
        <end position="121"/>
    </location>
</feature>
<accession>A0A085WTN2</accession>
<dbReference type="CDD" id="cd00156">
    <property type="entry name" value="REC"/>
    <property type="match status" value="1"/>
</dbReference>
<name>A0A085WTN2_9BACT</name>
<dbReference type="InterPro" id="IPR050595">
    <property type="entry name" value="Bact_response_regulator"/>
</dbReference>
<dbReference type="OrthoDB" id="9800029at2"/>
<dbReference type="PROSITE" id="PS50110">
    <property type="entry name" value="RESPONSE_REGULATORY"/>
    <property type="match status" value="1"/>
</dbReference>
<evidence type="ECO:0000256" key="1">
    <source>
        <dbReference type="ARBA" id="ARBA00022553"/>
    </source>
</evidence>
<dbReference type="Proteomes" id="UP000028725">
    <property type="component" value="Unassembled WGS sequence"/>
</dbReference>
<protein>
    <submittedName>
        <fullName evidence="4">Response regulator receiver protein</fullName>
    </submittedName>
</protein>
<dbReference type="Pfam" id="PF00072">
    <property type="entry name" value="Response_reg"/>
    <property type="match status" value="1"/>
</dbReference>
<keyword evidence="1 2" id="KW-0597">Phosphoprotein</keyword>
<reference evidence="4 5" key="1">
    <citation type="submission" date="2014-04" db="EMBL/GenBank/DDBJ databases">
        <title>Genome assembly of Hyalangium minutum DSM 14724.</title>
        <authorList>
            <person name="Sharma G."/>
            <person name="Subramanian S."/>
        </authorList>
    </citation>
    <scope>NUCLEOTIDE SEQUENCE [LARGE SCALE GENOMIC DNA]</scope>
    <source>
        <strain evidence="4 5">DSM 14724</strain>
    </source>
</reference>